<name>A0A915YDL6_9BACT</name>
<evidence type="ECO:0000313" key="5">
    <source>
        <dbReference type="Proteomes" id="UP001060919"/>
    </source>
</evidence>
<dbReference type="InterPro" id="IPR026444">
    <property type="entry name" value="Secre_tail"/>
</dbReference>
<feature type="domain" description="DUF8202" evidence="3">
    <location>
        <begin position="251"/>
        <end position="429"/>
    </location>
</feature>
<evidence type="ECO:0000313" key="4">
    <source>
        <dbReference type="EMBL" id="BDS11153.1"/>
    </source>
</evidence>
<dbReference type="KEGG" id="aup:AsAng_0018640"/>
<proteinExistence type="predicted"/>
<sequence>MFPLKQTNLFLVFVILLLSAVQVQAQQAPGGVFSPSPGLWLKCDNLTPTNGNSITSNWVDAYSSGNDAIYRLNASTSSALYQVNNNNINFNKSIHFNGNDWFDSPLSINTNTVNIFVVYKKTSAISNTSLVPLWGNEGGTSNDKCKQATTTSITKGGNNNNPKTYTSANSLNEVYINHISSDETSNNNSFVYINGKEERNYSTNNTQHNSAHSGIFIGKSNNDNFPTSPTGLGLEVAEFIAYTGVLNSAKRKRITSYLGIKYGVTLNHDYTLSDNNIAWDKANNSAYHKNVAGIGRDDLSELNQQKSKSEEVSHSHLTIEHTNSFTQDKSMLIWGCKDCATAKYNDINTTNAPQGYQLSKKRWKAQNYQNKIGSVDVTLPTPTLNSTQNIANLRLIVGNNAQFSGTLASYQGTINNNKITFNNVTLPDNSYFTVGLEEPVYYLNNDPLAPQTYEACLGSEVTFYYENLLAHPDRVRMNNASGTGTIIVMPTSNVHISPYTGSIDITIPPNAGTGSVELLSGNNLIHTYAGNLLVHNPELHILPQNNPICATDTVPLVGIPAGGAFSTNIVGLTISGDSLIAPTAGWSNTNTISKPVSIYYTYRPEYLDGTACLSTITDSLSIEIKDNRLSDIEFRYIIKKPYLPAAKDTLALHSDVISSITPNLLTSSFTFPVHFSGTYVYYDSSSNYYKLHTNQAATNNLVTMTYNNGGCIGTATGELNVYPPLRMIGLLDTICSEANPILFTRDTLRDYRQYDTTTHQIYLQNSNYFTKTNNYTYNKIIGVTTDNPAYQVAIDTIQTTPNGELYRFDPTQLPPGVDSIAIQMRYSTFVNVTSNDPAFLSTSYVTHQFVAFDTVYISPRPSPSISGLENAYCENAILDTLKPSPFFEHSARTFFRVKGTAGIHNNLTGQLVRDTLLDPRTLYNSLVPSKNNHLELELTYVVARHGCRDSITDTTQIIAPIRPYFTPKPAYCTNEQPSGIQVHSHLSGNLPPTGGGGTFFQIPGLDTFPVALFSPSVAGPGNHLATYQYTDDYGCTGSYTDTLFVREPPNIELMVGSPNRTNFCANETHVILQTRLLSGAVADSISYTGGVGVAIIDSIWNPSGKGPAGGTVKIEVEFTDTFGCAVKDHSFVNVHPIPSITIDSLFNNNHSIVNGQTIYDHKYCGNDSSFIIAGTPSHLTGQKSVNRITGRGIVLRDSTYYYDPSLISANLIASQSYVDTISYFYTDHLGCKNTIHTKVNIDTIPEVSLIGLDSSYCINYATNQLLGSPNTSVGNRGVLFGGPGIHTNTGIFTPSLAGTGQKILSYSFTDNNFCKNIAYDTTIVHSLPTPSFGGYQNQYCTAAANDALSSLNPPSLGSSFSFWGSIISQPIGVLDPSLDSTGLKTIFYAFTDSLGCTDTASANIFIHPSPKIIISGLDSAYCFNGSVDDITVFPAGVLDPSSDPNFSVTTTGISFNPNRNTSGTKSFTYIHTDPITTCADTINRSTFVHSPPPLLYGNLDSSYCETNNPVIINIGTVGGSFGGPGIINDSLFIPSRAGGGIHSITYSAKDSLPYGTNNILVCPMDTNINVRVKPLPIPTILSPSDNSRFCSTGNREPLKADSLGMYTLFTSLSGGVDTALYDTLIPVAGGLLRPDTIITFFFNPSTAGAGSHRVTYIATDSISGCQDSTTYTYHVDPSDTLIFVLDSIFCQSDDSVALVASPGGGVFLRNQDTLHGIPPYFNPNASNLSMPNSVVDTIIYSVNYGACFTTDTQLVHIHPTPQVSFLGDTTRPHNVYCLNMDSIPLIYSPSGGTFTGPGVLSGDSIFRPNIAGIGHHIIAYEYGDTATNCSNIATNTFHVFAKPNVDFDIIGGCVEDSILFLPNNQILNLNNTLSNNQIIDSITKVIWKFGDGNSSTINHSSNSNNNSIDSIYHVFGNAGIGINFVQLYVENQHYCIDSHSVRLVISPKVNSFPYVQDFETNHGHWYAESKSNAHALLWEWGIDSTSGGISPNSNNKCWITAPNQSYSTGENAWVYGPCIDIKHLERPMIKFNHWSNTRNFDGVVLEYQKRGDTTWQRLGNLGQGINWFNNSYLASAPGNQTVFPVGWSGNTNKWVDSRYRLDRFQQDSIIRLRFAFSSLSNSLGSTFYDGFAFDSVWIGSRTRNVLLETTANIEHPGMDSISSDIYNLVFHTSTNKDLVLLEYHTKEPSIDDPFYQFNSAVADARAYYYGISTPARAYIDGQKAGASGDLVTADFERDMLQTPKFDIVIDSFYYNNLGNFIIQATTKALEDISSLTEYQIFTVITEDSLQYINPLRQIKTAHAVVREDNREKVNSRRYRTWAKGDTAQTRFSWSRPGLTYAPLTFQAVVFIQNNATKEIYQVKTSRDVSGYSRGPDVAIDKIQAKSELDEIRSMNLYPNPAKDAFRVSFKEALKQDYNWKLVDLRGVEVKSGVVQQGKNSLEVNNFNFPTGVYIFVVYNDRVFSQRKVIINQN</sequence>
<dbReference type="Pfam" id="PF18962">
    <property type="entry name" value="Por_Secre_tail"/>
    <property type="match status" value="1"/>
</dbReference>
<keyword evidence="1" id="KW-0732">Signal</keyword>
<dbReference type="Proteomes" id="UP001060919">
    <property type="component" value="Chromosome"/>
</dbReference>
<dbReference type="InterPro" id="IPR058515">
    <property type="entry name" value="DUF8202"/>
</dbReference>
<dbReference type="RefSeq" id="WP_264792358.1">
    <property type="nucleotide sequence ID" value="NZ_AP026867.1"/>
</dbReference>
<accession>A0A915YDL6</accession>
<gene>
    <name evidence="4" type="ORF">AsAng_0018640</name>
</gene>
<reference evidence="4" key="1">
    <citation type="submission" date="2022-09" db="EMBL/GenBank/DDBJ databases">
        <title>Aureispira anguillicida sp. nov., isolated from Leptocephalus of Japanese eel Anguilla japonica.</title>
        <authorList>
            <person name="Yuasa K."/>
            <person name="Mekata T."/>
            <person name="Ikunari K."/>
        </authorList>
    </citation>
    <scope>NUCLEOTIDE SEQUENCE</scope>
    <source>
        <strain evidence="4">EL160426</strain>
    </source>
</reference>
<feature type="signal peptide" evidence="1">
    <location>
        <begin position="1"/>
        <end position="25"/>
    </location>
</feature>
<dbReference type="NCBIfam" id="TIGR04183">
    <property type="entry name" value="Por_Secre_tail"/>
    <property type="match status" value="1"/>
</dbReference>
<evidence type="ECO:0000256" key="1">
    <source>
        <dbReference type="SAM" id="SignalP"/>
    </source>
</evidence>
<dbReference type="Pfam" id="PF26628">
    <property type="entry name" value="DUF8202"/>
    <property type="match status" value="1"/>
</dbReference>
<evidence type="ECO:0000259" key="2">
    <source>
        <dbReference type="Pfam" id="PF18962"/>
    </source>
</evidence>
<feature type="domain" description="Secretion system C-terminal sorting" evidence="2">
    <location>
        <begin position="2396"/>
        <end position="2470"/>
    </location>
</feature>
<keyword evidence="5" id="KW-1185">Reference proteome</keyword>
<evidence type="ECO:0000259" key="3">
    <source>
        <dbReference type="Pfam" id="PF26628"/>
    </source>
</evidence>
<organism evidence="4 5">
    <name type="scientific">Aureispira anguillae</name>
    <dbReference type="NCBI Taxonomy" id="2864201"/>
    <lineage>
        <taxon>Bacteria</taxon>
        <taxon>Pseudomonadati</taxon>
        <taxon>Bacteroidota</taxon>
        <taxon>Saprospiria</taxon>
        <taxon>Saprospirales</taxon>
        <taxon>Saprospiraceae</taxon>
        <taxon>Aureispira</taxon>
    </lineage>
</organism>
<dbReference type="EMBL" id="AP026867">
    <property type="protein sequence ID" value="BDS11153.1"/>
    <property type="molecule type" value="Genomic_DNA"/>
</dbReference>
<feature type="chain" id="PRO_5037272053" evidence="1">
    <location>
        <begin position="26"/>
        <end position="2473"/>
    </location>
</feature>
<protein>
    <submittedName>
        <fullName evidence="4">T9SS type A sorting domain-containing protein</fullName>
    </submittedName>
</protein>